<feature type="domain" description="Phospholipase D-like" evidence="8">
    <location>
        <begin position="67"/>
        <end position="215"/>
    </location>
</feature>
<dbReference type="PANTHER" id="PTHR43856">
    <property type="entry name" value="CARDIOLIPIN HYDROLASE"/>
    <property type="match status" value="1"/>
</dbReference>
<dbReference type="EC" id="3.1.4.4" evidence="3"/>
<dbReference type="GeneID" id="95574072"/>
<keyword evidence="4" id="KW-0378">Hydrolase</keyword>
<keyword evidence="6" id="KW-0443">Lipid metabolism</keyword>
<dbReference type="InterPro" id="IPR025202">
    <property type="entry name" value="PLD-like_dom"/>
</dbReference>
<evidence type="ECO:0000259" key="8">
    <source>
        <dbReference type="Pfam" id="PF13091"/>
    </source>
</evidence>
<dbReference type="Pfam" id="PF13091">
    <property type="entry name" value="PLDc_2"/>
    <property type="match status" value="2"/>
</dbReference>
<evidence type="ECO:0000256" key="5">
    <source>
        <dbReference type="ARBA" id="ARBA00022963"/>
    </source>
</evidence>
<comment type="similarity">
    <text evidence="2">Belongs to the phospholipase D family.</text>
</comment>
<evidence type="ECO:0000256" key="4">
    <source>
        <dbReference type="ARBA" id="ARBA00022801"/>
    </source>
</evidence>
<evidence type="ECO:0000256" key="1">
    <source>
        <dbReference type="ARBA" id="ARBA00000798"/>
    </source>
</evidence>
<dbReference type="PANTHER" id="PTHR43856:SF1">
    <property type="entry name" value="MITOCHONDRIAL CARDIOLIPIN HYDROLASE"/>
    <property type="match status" value="1"/>
</dbReference>
<keyword evidence="10" id="KW-1185">Reference proteome</keyword>
<feature type="chain" id="PRO_5045425702" description="phospholipase D" evidence="7">
    <location>
        <begin position="30"/>
        <end position="433"/>
    </location>
</feature>
<proteinExistence type="inferred from homology"/>
<evidence type="ECO:0000313" key="9">
    <source>
        <dbReference type="EMBL" id="UUY47767.1"/>
    </source>
</evidence>
<organism evidence="9 10">
    <name type="scientific">Streptomyces yangpuensis</name>
    <dbReference type="NCBI Taxonomy" id="1648182"/>
    <lineage>
        <taxon>Bacteria</taxon>
        <taxon>Bacillati</taxon>
        <taxon>Actinomycetota</taxon>
        <taxon>Actinomycetes</taxon>
        <taxon>Kitasatosporales</taxon>
        <taxon>Streptomycetaceae</taxon>
        <taxon>Streptomyces</taxon>
    </lineage>
</organism>
<evidence type="ECO:0000256" key="2">
    <source>
        <dbReference type="ARBA" id="ARBA00008664"/>
    </source>
</evidence>
<gene>
    <name evidence="9" type="ORF">NRK68_11375</name>
</gene>
<dbReference type="SUPFAM" id="SSF56024">
    <property type="entry name" value="Phospholipase D/nuclease"/>
    <property type="match status" value="2"/>
</dbReference>
<keyword evidence="5" id="KW-0442">Lipid degradation</keyword>
<reference evidence="9" key="1">
    <citation type="submission" date="2022-08" db="EMBL/GenBank/DDBJ databases">
        <authorList>
            <person name="Tian L."/>
        </authorList>
    </citation>
    <scope>NUCLEOTIDE SEQUENCE</scope>
    <source>
        <strain evidence="9">CM253</strain>
    </source>
</reference>
<sequence>MRIRALGRTAAATALATLAALLTTSGAGAAEDPLRNPAYKVPTQATAVFNDPMSADAGRRDAVRNELVDLIQRADNGSEINGTVFLFNDEPVATALIRAAARGVKVRMIVDAKALEQKDSQVPRLREALGTDTTAGSYLFGCPAGRGCIGTRTGLNSAPINHNKFFLFSKVAGAENVVYQSSANLTESQRNNLYNNAVVIPHAGLHATYRKYHQELVTRGQGPGLTHYYKTRQDGPYETFFFPRQEKQGAPVTDPSTDTVVSVLDNVRCLPDQGTKVRVAMFAFTREEVARKLASLRDQGCHVYVFYNGYTKTDEGSSVSGDVIRALDSGKVRKLSARAACVADSPNQPGQGVGLHSKYLLIEGAYGDVDDAALVFTGSANYTVPTLRGHDDTLLKISDRTVYQQFENNFDDVLSGTGDKKGICAPPEAVPFQ</sequence>
<evidence type="ECO:0000313" key="10">
    <source>
        <dbReference type="Proteomes" id="UP001057738"/>
    </source>
</evidence>
<feature type="signal peptide" evidence="7">
    <location>
        <begin position="1"/>
        <end position="29"/>
    </location>
</feature>
<protein>
    <recommendedName>
        <fullName evidence="3">phospholipase D</fullName>
        <ecNumber evidence="3">3.1.4.4</ecNumber>
    </recommendedName>
</protein>
<dbReference type="InterPro" id="IPR051406">
    <property type="entry name" value="PLD_domain"/>
</dbReference>
<evidence type="ECO:0000256" key="3">
    <source>
        <dbReference type="ARBA" id="ARBA00012027"/>
    </source>
</evidence>
<feature type="domain" description="Phospholipase D-like" evidence="8">
    <location>
        <begin position="275"/>
        <end position="412"/>
    </location>
</feature>
<name>A0ABY5PUD4_9ACTN</name>
<dbReference type="Proteomes" id="UP001057738">
    <property type="component" value="Chromosome"/>
</dbReference>
<evidence type="ECO:0000256" key="7">
    <source>
        <dbReference type="SAM" id="SignalP"/>
    </source>
</evidence>
<evidence type="ECO:0000256" key="6">
    <source>
        <dbReference type="ARBA" id="ARBA00023098"/>
    </source>
</evidence>
<dbReference type="RefSeq" id="WP_257855715.1">
    <property type="nucleotide sequence ID" value="NZ_CP102514.1"/>
</dbReference>
<dbReference type="EMBL" id="CP102514">
    <property type="protein sequence ID" value="UUY47767.1"/>
    <property type="molecule type" value="Genomic_DNA"/>
</dbReference>
<dbReference type="Gene3D" id="3.30.870.10">
    <property type="entry name" value="Endonuclease Chain A"/>
    <property type="match status" value="2"/>
</dbReference>
<keyword evidence="7" id="KW-0732">Signal</keyword>
<comment type="catalytic activity">
    <reaction evidence="1">
        <text>a 1,2-diacyl-sn-glycero-3-phosphocholine + H2O = a 1,2-diacyl-sn-glycero-3-phosphate + choline + H(+)</text>
        <dbReference type="Rhea" id="RHEA:14445"/>
        <dbReference type="ChEBI" id="CHEBI:15354"/>
        <dbReference type="ChEBI" id="CHEBI:15377"/>
        <dbReference type="ChEBI" id="CHEBI:15378"/>
        <dbReference type="ChEBI" id="CHEBI:57643"/>
        <dbReference type="ChEBI" id="CHEBI:58608"/>
        <dbReference type="EC" id="3.1.4.4"/>
    </reaction>
</comment>
<accession>A0ABY5PUD4</accession>